<keyword evidence="15" id="KW-1185">Reference proteome</keyword>
<dbReference type="EMBL" id="KZ819291">
    <property type="protein sequence ID" value="PWN98478.1"/>
    <property type="molecule type" value="Genomic_DNA"/>
</dbReference>
<dbReference type="SUPFAM" id="SSF50729">
    <property type="entry name" value="PH domain-like"/>
    <property type="match status" value="1"/>
</dbReference>
<feature type="compositionally biased region" description="Low complexity" evidence="12">
    <location>
        <begin position="304"/>
        <end position="327"/>
    </location>
</feature>
<dbReference type="CDD" id="cd13216">
    <property type="entry name" value="PH-GRAM2_AGT26"/>
    <property type="match status" value="1"/>
</dbReference>
<dbReference type="InterPro" id="IPR004182">
    <property type="entry name" value="GRAM"/>
</dbReference>
<evidence type="ECO:0000256" key="2">
    <source>
        <dbReference type="ARBA" id="ARBA00004496"/>
    </source>
</evidence>
<feature type="compositionally biased region" description="Low complexity" evidence="12">
    <location>
        <begin position="343"/>
        <end position="370"/>
    </location>
</feature>
<feature type="region of interest" description="Disordered" evidence="12">
    <location>
        <begin position="24"/>
        <end position="72"/>
    </location>
</feature>
<dbReference type="SMART" id="SM00568">
    <property type="entry name" value="GRAM"/>
    <property type="match status" value="2"/>
</dbReference>
<dbReference type="PANTHER" id="PTHR48050:SF25">
    <property type="entry name" value="STEROL 3-BETA-GLUCOSYLTRANSFERASE"/>
    <property type="match status" value="1"/>
</dbReference>
<dbReference type="RefSeq" id="XP_025598757.1">
    <property type="nucleotide sequence ID" value="XM_025742216.1"/>
</dbReference>
<dbReference type="OrthoDB" id="10261837at2759"/>
<feature type="domain" description="PH" evidence="13">
    <location>
        <begin position="476"/>
        <end position="580"/>
    </location>
</feature>
<dbReference type="FunFam" id="3.40.50.2000:FF:000009">
    <property type="entry name" value="Sterol 3-beta-glucosyltransferase UGT80A2"/>
    <property type="match status" value="1"/>
</dbReference>
<proteinExistence type="inferred from homology"/>
<name>A0A316ZBR6_9BASI</name>
<evidence type="ECO:0000256" key="5">
    <source>
        <dbReference type="ARBA" id="ARBA00022490"/>
    </source>
</evidence>
<keyword evidence="5" id="KW-0963">Cytoplasm</keyword>
<dbReference type="SUPFAM" id="SSF53756">
    <property type="entry name" value="UDP-Glycosyltransferase/glycogen phosphorylase"/>
    <property type="match status" value="1"/>
</dbReference>
<dbReference type="InterPro" id="IPR048066">
    <property type="entry name" value="ATG26_PH_GRAM1"/>
</dbReference>
<dbReference type="Pfam" id="PF03033">
    <property type="entry name" value="Glyco_transf_28"/>
    <property type="match status" value="1"/>
</dbReference>
<feature type="region of interest" description="Disordered" evidence="12">
    <location>
        <begin position="388"/>
        <end position="408"/>
    </location>
</feature>
<dbReference type="InterPro" id="IPR004276">
    <property type="entry name" value="GlycoTrans_28_N"/>
</dbReference>
<feature type="region of interest" description="Disordered" evidence="12">
    <location>
        <begin position="126"/>
        <end position="153"/>
    </location>
</feature>
<comment type="catalytic activity">
    <reaction evidence="10">
        <text>ergosterol + UDP-alpha-D-glucose = ergosteryl 3-beta-D-glucoside + UDP + H(+)</text>
        <dbReference type="Rhea" id="RHEA:61836"/>
        <dbReference type="ChEBI" id="CHEBI:15378"/>
        <dbReference type="ChEBI" id="CHEBI:16933"/>
        <dbReference type="ChEBI" id="CHEBI:52973"/>
        <dbReference type="ChEBI" id="CHEBI:58223"/>
        <dbReference type="ChEBI" id="CHEBI:58885"/>
    </reaction>
    <physiologicalReaction direction="left-to-right" evidence="10">
        <dbReference type="Rhea" id="RHEA:61837"/>
    </physiologicalReaction>
</comment>
<dbReference type="STRING" id="58919.A0A316ZBR6"/>
<evidence type="ECO:0000256" key="11">
    <source>
        <dbReference type="ARBA" id="ARBA00049453"/>
    </source>
</evidence>
<comment type="similarity">
    <text evidence="3">Belongs to the glycosyltransferase 28 family.</text>
</comment>
<evidence type="ECO:0000256" key="9">
    <source>
        <dbReference type="ARBA" id="ARBA00029843"/>
    </source>
</evidence>
<feature type="region of interest" description="Disordered" evidence="12">
    <location>
        <begin position="766"/>
        <end position="785"/>
    </location>
</feature>
<evidence type="ECO:0000256" key="8">
    <source>
        <dbReference type="ARBA" id="ARBA00023136"/>
    </source>
</evidence>
<dbReference type="Gene3D" id="2.30.29.30">
    <property type="entry name" value="Pleckstrin-homology domain (PH domain)/Phosphotyrosine-binding domain (PTB)"/>
    <property type="match status" value="2"/>
</dbReference>
<dbReference type="Gene3D" id="3.40.50.2000">
    <property type="entry name" value="Glycogen Phosphorylase B"/>
    <property type="match status" value="2"/>
</dbReference>
<organism evidence="14 15">
    <name type="scientific">Tilletiopsis washingtonensis</name>
    <dbReference type="NCBI Taxonomy" id="58919"/>
    <lineage>
        <taxon>Eukaryota</taxon>
        <taxon>Fungi</taxon>
        <taxon>Dikarya</taxon>
        <taxon>Basidiomycota</taxon>
        <taxon>Ustilaginomycotina</taxon>
        <taxon>Exobasidiomycetes</taxon>
        <taxon>Entylomatales</taxon>
        <taxon>Entylomatales incertae sedis</taxon>
        <taxon>Tilletiopsis</taxon>
    </lineage>
</organism>
<evidence type="ECO:0000256" key="10">
    <source>
        <dbReference type="ARBA" id="ARBA00047886"/>
    </source>
</evidence>
<accession>A0A316ZBR6</accession>
<feature type="compositionally biased region" description="Low complexity" evidence="12">
    <location>
        <begin position="126"/>
        <end position="138"/>
    </location>
</feature>
<sequence>MAAAPHSPSGSGASAAAASLERLSLSDADAGRSGTSAVPQDSPAGAQSASPFMDPDDVSLPPSPHLEPTSPRGISVISSLAASPCLGFGRGSISGPSGATQQAAVLHSVPSMLSLEREAHEILAARGGSSRSSVSSLVGQSDAQPVPTRSARSSVHSLVEQPEAQAASPTHEVGHVINPSLVQMLSMVGSRFVEAECGGLLDAEDGGATQEEGAMQGLDAAAVREQTRLYAGLDSDAEEDSAALREPTAAPRFAGFARSARRHGVLSELIDDSATPKGGHTPLGASLAGIGGGTIRSGKPGVRRASALGGADATASGSSGTLARSSAPLSDHEGEGDGEESASDMAASAESLSALQGGGSAASSTSLPASQHGRTTDLGASMHMLSSAVLDPPSGRRSGSASPETIADPQADVLTAQTSHEALEAKLRSLYSLDANETLLAVHPAWLMRSVLLQGHLYLTSGHLLFYAYLPSRGEGVLKTGPLRKRTKRTLRFSRHWAVLRGRALSWYDSERDPYFPQDHIDLRSVLSVEATNDASSSSTDAEAGHAEFLVHTPYRVFTFSADSAASRDAWVRTLLKAVLTAQNEGESVRICVPLETIVDVDAADNGTSASALNAGVKAAVPGLAEEVRDASDVVCVKVVDGAADDFAVDEYYFLHLIEQHAFLKSLREAIEQHVTIDAQPAALERPTPSVRDSTSSLRTLHAAPGSAAPHSTMAKPPSLDAARHEGSQPLPIADTRKSEGLAYTLPSSFTPGSAESHKTMLAVTPNERATTLPTEPTYPPWSPARSRTAAAALERSGANTTGAPWSVAAPLPAWVREAGGRLLAAAHGAETLAALARRPRRKVRESWSRPPQPGVIEGERQVAAEAEQQWTRSRDGSDGSVQRSASSSFAVLDAPDAEANDADYEAQFRASFVLPEDEELLCHISASLYRVLPVTGRLFISTHYVCFRSSRMASKTVGRTLMILPVRELVSVARNNAFRFGQHGLVLMIRGHEELFLEFSSAERRDYCLSVINARTESVRAQAPSEENDAQPRVGHSKLAQEREDALLLTDLGQRLNWAASRQAIASGASSAASSVSEPLAQQQIDGLTFQSSASSTFLSLRPPSKLHFTFLTIGSRGDVQPFLALARGLKSEGHDVRIATHGEFKSWIEGHGVEFREVGGDPAELMRICVENGTFTVSFLREGVSKFRGWLDDLLASCWRACQGTDVIVESPSAIAGIHVAEALQVPYFRAFTMCWSRSRAYPHAFAVPNSKAGGNYNYMSYVIFDQVFWRASAGQINAWRKKMLGLRSTSLDRLEPHRVPFLYNFSPHVVPKPLDWYDWIQVTGYWFLDNPDGQQDKKYEPPVALVAFIERARAQNRKIVYIGWGSIVVQDAEATTRCVYEAVRRSGVCAVLSKGWSDRLSARKEAPSLESEDVFRVDSVPHDWLFPLLDAACHHGGAGTVGASLRAGLPTIVKPFFGDQFFWGAQIESLGVGSCVRHLTADALAHALTLATAPGSKQAERARALGEQIRREDGVANAISALYGSLDYARSLIKRDTRLPSAAPVKGATPLPAPSSVATAAAGKAASSAVASESLQHARLGSSSGDAGREGHHSTSSASASDAEWSVVGDEEQPSLEGSALLSPS</sequence>
<dbReference type="CDD" id="cd13215">
    <property type="entry name" value="PH-GRAM1_AGT26"/>
    <property type="match status" value="1"/>
</dbReference>
<dbReference type="PANTHER" id="PTHR48050">
    <property type="entry name" value="STEROL 3-BETA-GLUCOSYLTRANSFERASE"/>
    <property type="match status" value="1"/>
</dbReference>
<gene>
    <name evidence="14" type="ORF">FA09DRAFT_329531</name>
</gene>
<comment type="catalytic activity">
    <reaction evidence="11">
        <text>a sterol + UDP-alpha-D-glucose = a sterol 3-beta-D-glucoside + UDP + H(+)</text>
        <dbReference type="Rhea" id="RHEA:22724"/>
        <dbReference type="ChEBI" id="CHEBI:15378"/>
        <dbReference type="ChEBI" id="CHEBI:15889"/>
        <dbReference type="ChEBI" id="CHEBI:37424"/>
        <dbReference type="ChEBI" id="CHEBI:58223"/>
        <dbReference type="ChEBI" id="CHEBI:58885"/>
        <dbReference type="EC" id="2.4.1.173"/>
    </reaction>
    <physiologicalReaction direction="left-to-right" evidence="11">
        <dbReference type="Rhea" id="RHEA:22725"/>
    </physiologicalReaction>
</comment>
<evidence type="ECO:0000256" key="4">
    <source>
        <dbReference type="ARBA" id="ARBA00012650"/>
    </source>
</evidence>
<comment type="subcellular location">
    <subcellularLocation>
        <location evidence="2">Cytoplasm</location>
    </subcellularLocation>
    <subcellularLocation>
        <location evidence="1">Membrane</location>
        <topology evidence="1">Peripheral membrane protein</topology>
    </subcellularLocation>
</comment>
<dbReference type="GO" id="GO:0005737">
    <property type="term" value="C:cytoplasm"/>
    <property type="evidence" value="ECO:0007669"/>
    <property type="project" value="UniProtKB-SubCell"/>
</dbReference>
<dbReference type="FunFam" id="2.30.29.30:FF:000303">
    <property type="entry name" value="Sterol 3-beta-glucosyltransferase"/>
    <property type="match status" value="1"/>
</dbReference>
<dbReference type="InterPro" id="IPR002213">
    <property type="entry name" value="UDP_glucos_trans"/>
</dbReference>
<dbReference type="PROSITE" id="PS50003">
    <property type="entry name" value="PH_DOMAIN"/>
    <property type="match status" value="1"/>
</dbReference>
<dbReference type="InterPro" id="IPR050426">
    <property type="entry name" value="Glycosyltransferase_28"/>
</dbReference>
<evidence type="ECO:0000256" key="12">
    <source>
        <dbReference type="SAM" id="MobiDB-lite"/>
    </source>
</evidence>
<dbReference type="InterPro" id="IPR048065">
    <property type="entry name" value="ATG26_PH_GRAM2"/>
</dbReference>
<feature type="region of interest" description="Disordered" evidence="12">
    <location>
        <begin position="1574"/>
        <end position="1628"/>
    </location>
</feature>
<dbReference type="EC" id="2.4.1.173" evidence="4"/>
<dbReference type="GO" id="GO:0016125">
    <property type="term" value="P:sterol metabolic process"/>
    <property type="evidence" value="ECO:0007669"/>
    <property type="project" value="TreeGrafter"/>
</dbReference>
<dbReference type="Pfam" id="PF06722">
    <property type="entry name" value="EryCIII-like_C"/>
    <property type="match status" value="1"/>
</dbReference>
<evidence type="ECO:0000313" key="14">
    <source>
        <dbReference type="EMBL" id="PWN98478.1"/>
    </source>
</evidence>
<dbReference type="GO" id="GO:0016906">
    <property type="term" value="F:sterol 3-beta-glucosyltransferase activity"/>
    <property type="evidence" value="ECO:0007669"/>
    <property type="project" value="UniProtKB-EC"/>
</dbReference>
<feature type="region of interest" description="Disordered" evidence="12">
    <location>
        <begin position="271"/>
        <end position="376"/>
    </location>
</feature>
<evidence type="ECO:0000256" key="3">
    <source>
        <dbReference type="ARBA" id="ARBA00006962"/>
    </source>
</evidence>
<feature type="region of interest" description="Disordered" evidence="12">
    <location>
        <begin position="844"/>
        <end position="883"/>
    </location>
</feature>
<dbReference type="InterPro" id="IPR011993">
    <property type="entry name" value="PH-like_dom_sf"/>
</dbReference>
<dbReference type="Pfam" id="PF00169">
    <property type="entry name" value="PH"/>
    <property type="match status" value="1"/>
</dbReference>
<keyword evidence="8" id="KW-0472">Membrane</keyword>
<dbReference type="GO" id="GO:0016020">
    <property type="term" value="C:membrane"/>
    <property type="evidence" value="ECO:0007669"/>
    <property type="project" value="UniProtKB-SubCell"/>
</dbReference>
<dbReference type="Pfam" id="PF02893">
    <property type="entry name" value="GRAM"/>
    <property type="match status" value="1"/>
</dbReference>
<evidence type="ECO:0000259" key="13">
    <source>
        <dbReference type="PROSITE" id="PS50003"/>
    </source>
</evidence>
<protein>
    <recommendedName>
        <fullName evidence="4">sterol 3beta-glucosyltransferase</fullName>
        <ecNumber evidence="4">2.4.1.173</ecNumber>
    </recommendedName>
    <alternativeName>
        <fullName evidence="9">Autophagy-related protein 26</fullName>
    </alternativeName>
</protein>
<feature type="compositionally biased region" description="Low complexity" evidence="12">
    <location>
        <begin position="392"/>
        <end position="403"/>
    </location>
</feature>
<dbReference type="GO" id="GO:0005975">
    <property type="term" value="P:carbohydrate metabolic process"/>
    <property type="evidence" value="ECO:0007669"/>
    <property type="project" value="InterPro"/>
</dbReference>
<evidence type="ECO:0000313" key="15">
    <source>
        <dbReference type="Proteomes" id="UP000245946"/>
    </source>
</evidence>
<feature type="compositionally biased region" description="Low complexity" evidence="12">
    <location>
        <begin position="1597"/>
        <end position="1609"/>
    </location>
</feature>
<feature type="region of interest" description="Disordered" evidence="12">
    <location>
        <begin position="681"/>
        <end position="737"/>
    </location>
</feature>
<dbReference type="Proteomes" id="UP000245946">
    <property type="component" value="Unassembled WGS sequence"/>
</dbReference>
<dbReference type="CDD" id="cd03784">
    <property type="entry name" value="GT1_Gtf-like"/>
    <property type="match status" value="1"/>
</dbReference>
<dbReference type="GeneID" id="37269760"/>
<reference evidence="14 15" key="1">
    <citation type="journal article" date="2018" name="Mol. Biol. Evol.">
        <title>Broad Genomic Sampling Reveals a Smut Pathogenic Ancestry of the Fungal Clade Ustilaginomycotina.</title>
        <authorList>
            <person name="Kijpornyongpan T."/>
            <person name="Mondo S.J."/>
            <person name="Barry K."/>
            <person name="Sandor L."/>
            <person name="Lee J."/>
            <person name="Lipzen A."/>
            <person name="Pangilinan J."/>
            <person name="LaButti K."/>
            <person name="Hainaut M."/>
            <person name="Henrissat B."/>
            <person name="Grigoriev I.V."/>
            <person name="Spatafora J.W."/>
            <person name="Aime M.C."/>
        </authorList>
    </citation>
    <scope>NUCLEOTIDE SEQUENCE [LARGE SCALE GENOMIC DNA]</scope>
    <source>
        <strain evidence="14 15">MCA 4186</strain>
    </source>
</reference>
<dbReference type="SMART" id="SM00233">
    <property type="entry name" value="PH"/>
    <property type="match status" value="1"/>
</dbReference>
<dbReference type="InterPro" id="IPR010610">
    <property type="entry name" value="EryCIII-like_C"/>
</dbReference>
<keyword evidence="7" id="KW-0808">Transferase</keyword>
<evidence type="ECO:0000256" key="1">
    <source>
        <dbReference type="ARBA" id="ARBA00004170"/>
    </source>
</evidence>
<dbReference type="InterPro" id="IPR001849">
    <property type="entry name" value="PH_domain"/>
</dbReference>
<evidence type="ECO:0000256" key="7">
    <source>
        <dbReference type="ARBA" id="ARBA00022679"/>
    </source>
</evidence>
<feature type="compositionally biased region" description="Polar residues" evidence="12">
    <location>
        <begin position="33"/>
        <end position="50"/>
    </location>
</feature>
<keyword evidence="6" id="KW-0328">Glycosyltransferase</keyword>
<dbReference type="FunFam" id="3.40.50.2000:FF:000029">
    <property type="entry name" value="Sterol 3-beta-glucosyltransferase"/>
    <property type="match status" value="1"/>
</dbReference>
<evidence type="ECO:0000256" key="6">
    <source>
        <dbReference type="ARBA" id="ARBA00022676"/>
    </source>
</evidence>